<organism evidence="3">
    <name type="scientific">Micromonas pusilla (strain CCMP1545)</name>
    <name type="common">Picoplanktonic green alga</name>
    <dbReference type="NCBI Taxonomy" id="564608"/>
    <lineage>
        <taxon>Eukaryota</taxon>
        <taxon>Viridiplantae</taxon>
        <taxon>Chlorophyta</taxon>
        <taxon>Mamiellophyceae</taxon>
        <taxon>Mamiellales</taxon>
        <taxon>Mamiellaceae</taxon>
        <taxon>Micromonas</taxon>
    </lineage>
</organism>
<dbReference type="EMBL" id="GG663739">
    <property type="protein sequence ID" value="EEH56945.1"/>
    <property type="molecule type" value="Genomic_DNA"/>
</dbReference>
<dbReference type="PANTHER" id="PTHR13457">
    <property type="entry name" value="BAP28"/>
    <property type="match status" value="1"/>
</dbReference>
<dbReference type="RefSeq" id="XP_003058490.1">
    <property type="nucleotide sequence ID" value="XM_003058444.1"/>
</dbReference>
<evidence type="ECO:0000313" key="2">
    <source>
        <dbReference type="EMBL" id="EEH56945.1"/>
    </source>
</evidence>
<feature type="region of interest" description="Disordered" evidence="1">
    <location>
        <begin position="884"/>
        <end position="903"/>
    </location>
</feature>
<gene>
    <name evidence="2" type="ORF">MICPUCDRAFT_68174</name>
</gene>
<protein>
    <submittedName>
        <fullName evidence="2">Predicted protein</fullName>
    </submittedName>
</protein>
<evidence type="ECO:0000256" key="1">
    <source>
        <dbReference type="SAM" id="MobiDB-lite"/>
    </source>
</evidence>
<feature type="region of interest" description="Disordered" evidence="1">
    <location>
        <begin position="459"/>
        <end position="479"/>
    </location>
</feature>
<feature type="region of interest" description="Disordered" evidence="1">
    <location>
        <begin position="345"/>
        <end position="364"/>
    </location>
</feature>
<dbReference type="AlphaFoldDB" id="C1MTH4"/>
<reference evidence="2 3" key="1">
    <citation type="journal article" date="2009" name="Science">
        <title>Green evolution and dynamic adaptations revealed by genomes of the marine picoeukaryotes Micromonas.</title>
        <authorList>
            <person name="Worden A.Z."/>
            <person name="Lee J.H."/>
            <person name="Mock T."/>
            <person name="Rouze P."/>
            <person name="Simmons M.P."/>
            <person name="Aerts A.L."/>
            <person name="Allen A.E."/>
            <person name="Cuvelier M.L."/>
            <person name="Derelle E."/>
            <person name="Everett M.V."/>
            <person name="Foulon E."/>
            <person name="Grimwood J."/>
            <person name="Gundlach H."/>
            <person name="Henrissat B."/>
            <person name="Napoli C."/>
            <person name="McDonald S.M."/>
            <person name="Parker M.S."/>
            <person name="Rombauts S."/>
            <person name="Salamov A."/>
            <person name="Von Dassow P."/>
            <person name="Badger J.H."/>
            <person name="Coutinho P.M."/>
            <person name="Demir E."/>
            <person name="Dubchak I."/>
            <person name="Gentemann C."/>
            <person name="Eikrem W."/>
            <person name="Gready J.E."/>
            <person name="John U."/>
            <person name="Lanier W."/>
            <person name="Lindquist E.A."/>
            <person name="Lucas S."/>
            <person name="Mayer K.F."/>
            <person name="Moreau H."/>
            <person name="Not F."/>
            <person name="Otillar R."/>
            <person name="Panaud O."/>
            <person name="Pangilinan J."/>
            <person name="Paulsen I."/>
            <person name="Piegu B."/>
            <person name="Poliakov A."/>
            <person name="Robbens S."/>
            <person name="Schmutz J."/>
            <person name="Toulza E."/>
            <person name="Wyss T."/>
            <person name="Zelensky A."/>
            <person name="Zhou K."/>
            <person name="Armbrust E.V."/>
            <person name="Bhattacharya D."/>
            <person name="Goodenough U.W."/>
            <person name="Van de Peer Y."/>
            <person name="Grigoriev I.V."/>
        </authorList>
    </citation>
    <scope>NUCLEOTIDE SEQUENCE [LARGE SCALE GENOMIC DNA]</scope>
    <source>
        <strain evidence="2 3">CCMP1545</strain>
    </source>
</reference>
<feature type="compositionally biased region" description="Basic and acidic residues" evidence="1">
    <location>
        <begin position="348"/>
        <end position="360"/>
    </location>
</feature>
<feature type="compositionally biased region" description="Basic and acidic residues" evidence="1">
    <location>
        <begin position="132"/>
        <end position="142"/>
    </location>
</feature>
<dbReference type="Proteomes" id="UP000001876">
    <property type="component" value="Unassembled WGS sequence"/>
</dbReference>
<feature type="compositionally biased region" description="Acidic residues" evidence="1">
    <location>
        <begin position="143"/>
        <end position="158"/>
    </location>
</feature>
<dbReference type="KEGG" id="mpp:MICPUCDRAFT_68174"/>
<feature type="region of interest" description="Disordered" evidence="1">
    <location>
        <begin position="800"/>
        <end position="827"/>
    </location>
</feature>
<dbReference type="InterPro" id="IPR040191">
    <property type="entry name" value="UTP10"/>
</dbReference>
<dbReference type="GO" id="GO:0034455">
    <property type="term" value="C:t-UTP complex"/>
    <property type="evidence" value="ECO:0007669"/>
    <property type="project" value="TreeGrafter"/>
</dbReference>
<dbReference type="GeneID" id="9683929"/>
<dbReference type="GO" id="GO:0045943">
    <property type="term" value="P:positive regulation of transcription by RNA polymerase I"/>
    <property type="evidence" value="ECO:0007669"/>
    <property type="project" value="TreeGrafter"/>
</dbReference>
<evidence type="ECO:0000313" key="3">
    <source>
        <dbReference type="Proteomes" id="UP000001876"/>
    </source>
</evidence>
<name>C1MTH4_MICPC</name>
<feature type="region of interest" description="Disordered" evidence="1">
    <location>
        <begin position="222"/>
        <end position="247"/>
    </location>
</feature>
<dbReference type="GO" id="GO:0000462">
    <property type="term" value="P:maturation of SSU-rRNA from tricistronic rRNA transcript (SSU-rRNA, 5.8S rRNA, LSU-rRNA)"/>
    <property type="evidence" value="ECO:0007669"/>
    <property type="project" value="TreeGrafter"/>
</dbReference>
<proteinExistence type="predicted"/>
<feature type="compositionally biased region" description="Gly residues" evidence="1">
    <location>
        <begin position="464"/>
        <end position="476"/>
    </location>
</feature>
<dbReference type="GO" id="GO:0030686">
    <property type="term" value="C:90S preribosome"/>
    <property type="evidence" value="ECO:0007669"/>
    <property type="project" value="TreeGrafter"/>
</dbReference>
<keyword evidence="3" id="KW-1185">Reference proteome</keyword>
<dbReference type="GO" id="GO:0030515">
    <property type="term" value="F:snoRNA binding"/>
    <property type="evidence" value="ECO:0007669"/>
    <property type="project" value="TreeGrafter"/>
</dbReference>
<dbReference type="GO" id="GO:0032040">
    <property type="term" value="C:small-subunit processome"/>
    <property type="evidence" value="ECO:0007669"/>
    <property type="project" value="TreeGrafter"/>
</dbReference>
<feature type="region of interest" description="Disordered" evidence="1">
    <location>
        <begin position="121"/>
        <end position="163"/>
    </location>
</feature>
<dbReference type="PANTHER" id="PTHR13457:SF1">
    <property type="entry name" value="HEAT REPEAT-CONTAINING PROTEIN 1"/>
    <property type="match status" value="1"/>
</dbReference>
<sequence>MPGHAASLGAALDHPQPGLREAALKELKRGGSSAKTMSSGTVLAGALLRRVSDDKPRVAAAAAGLPGVRVAIGDDDALFDAASERLNVAAAKCAGKTPEAELERAVAKRCVKLLVGVLSTPPRRPGAAGGEGAEKSAEKGAEESDAEESDSEESDSEASVEAAADGAAGPLAGRAAATAFAHVLFSPSTRAVARAALDAAARNPHPLLWKFREKAFQKAVAEAQSIGGAPTPDAKASKRKSLKKEKEVEAKDVDAAAQKEARARSDAAVNALVITALAEGLSAWNDVDAMTLWVKETWRDGTNRARGTLLLSLREACGRASAAAARAATWTVAKDAWNDEDVGASVLGERKDEEDAKRGDAPLSKHTARALSKNGDAAAAVLPALTRRALLAMLDATCARKGNDHGNGRERRVLKEVFLAMAAADDESGEGRFKTHFDALLRASERSGVSSTTFLAARASENPEGGGGGGGGGGETSTGSIAAGPQVALTLLKNADAKDADASRSGSLLATLIVACAATEPRVRAAAAAAIAALAPGKKSVKKSSPSAGVVALWSSLKDAAGDIGSVAKSVDAREVLVDAIARGLDVKQTGSSESTNDAIGEILAPVAAIGGGGKAKESYILARLHDDDDDDDGSSEVRVDAYGARVLVAVLAGVGDDAVKAAALAPALRRCLLLGGGDGGGDLAALAVNLLEVYTPAFAKAAKNTRDASWTAYADALRPPSPAPARVAAMCVATPAFVDALPAAARGECLGALFAAVGGDPDAGARAAARDAVDALKVSAADVIEMLQTATAAAKALVSGGGGGGGDDGEGKKSKRAKGAARASGDAPAASASDAVSAAIAALEVVAWKSPKDIERRGDIAGPCMDLLSALLDAAAFAKRTPAAAANDDGDDDDDDTARPAKGIAAGEASGGYAQALVMSTLETLANEQRVGRGGDAAETSSTTAWSYALVVRAVRDAEPGPAREAALSLLAAVARSDPAGAVDHVLEVSS</sequence>
<accession>C1MTH4</accession>
<feature type="non-terminal residue" evidence="2">
    <location>
        <position position="992"/>
    </location>
</feature>